<accession>A0ABR1ISW4</accession>
<evidence type="ECO:0000313" key="7">
    <source>
        <dbReference type="EMBL" id="KAK7437355.1"/>
    </source>
</evidence>
<evidence type="ECO:0000256" key="3">
    <source>
        <dbReference type="ARBA" id="ARBA00023054"/>
    </source>
</evidence>
<comment type="caution">
    <text evidence="7">The sequence shown here is derived from an EMBL/GenBank/DDBJ whole genome shotgun (WGS) entry which is preliminary data.</text>
</comment>
<name>A0ABR1ISW4_9AGAR</name>
<feature type="coiled-coil region" evidence="4">
    <location>
        <begin position="301"/>
        <end position="342"/>
    </location>
</feature>
<dbReference type="SUPFAM" id="SSF52540">
    <property type="entry name" value="P-loop containing nucleoside triphosphate hydrolases"/>
    <property type="match status" value="2"/>
</dbReference>
<evidence type="ECO:0000256" key="4">
    <source>
        <dbReference type="SAM" id="Coils"/>
    </source>
</evidence>
<organism evidence="7 8">
    <name type="scientific">Marasmiellus scandens</name>
    <dbReference type="NCBI Taxonomy" id="2682957"/>
    <lineage>
        <taxon>Eukaryota</taxon>
        <taxon>Fungi</taxon>
        <taxon>Dikarya</taxon>
        <taxon>Basidiomycota</taxon>
        <taxon>Agaricomycotina</taxon>
        <taxon>Agaricomycetes</taxon>
        <taxon>Agaricomycetidae</taxon>
        <taxon>Agaricales</taxon>
        <taxon>Marasmiineae</taxon>
        <taxon>Omphalotaceae</taxon>
        <taxon>Marasmiellus</taxon>
    </lineage>
</organism>
<keyword evidence="3 4" id="KW-0175">Coiled coil</keyword>
<dbReference type="PANTHER" id="PTHR45916">
    <property type="entry name" value="STRUCTURAL MAINTENANCE OF CHROMOSOMES PROTEIN 5"/>
    <property type="match status" value="1"/>
</dbReference>
<reference evidence="7 8" key="1">
    <citation type="submission" date="2024-01" db="EMBL/GenBank/DDBJ databases">
        <title>A draft genome for the cacao thread blight pathogen Marasmiellus scandens.</title>
        <authorList>
            <person name="Baruah I.K."/>
            <person name="Leung J."/>
            <person name="Bukari Y."/>
            <person name="Amoako-Attah I."/>
            <person name="Meinhardt L.W."/>
            <person name="Bailey B.A."/>
            <person name="Cohen S.P."/>
        </authorList>
    </citation>
    <scope>NUCLEOTIDE SEQUENCE [LARGE SCALE GENOMIC DNA]</scope>
    <source>
        <strain evidence="7 8">GH-19</strain>
    </source>
</reference>
<evidence type="ECO:0000256" key="2">
    <source>
        <dbReference type="ARBA" id="ARBA00018687"/>
    </source>
</evidence>
<protein>
    <recommendedName>
        <fullName evidence="2">Structural maintenance of chromosomes protein 5</fullName>
    </recommendedName>
</protein>
<evidence type="ECO:0000256" key="1">
    <source>
        <dbReference type="ARBA" id="ARBA00010171"/>
    </source>
</evidence>
<feature type="compositionally biased region" description="Acidic residues" evidence="5">
    <location>
        <begin position="52"/>
        <end position="64"/>
    </location>
</feature>
<gene>
    <name evidence="7" type="primary">SMC5</name>
    <name evidence="7" type="ORF">VKT23_018600</name>
</gene>
<dbReference type="EMBL" id="JBANRG010000086">
    <property type="protein sequence ID" value="KAK7437355.1"/>
    <property type="molecule type" value="Genomic_DNA"/>
</dbReference>
<feature type="domain" description="Rad50/SbcC-type AAA" evidence="6">
    <location>
        <begin position="132"/>
        <end position="345"/>
    </location>
</feature>
<dbReference type="InterPro" id="IPR027417">
    <property type="entry name" value="P-loop_NTPase"/>
</dbReference>
<dbReference type="InterPro" id="IPR038729">
    <property type="entry name" value="Rad50/SbcC_AAA"/>
</dbReference>
<dbReference type="Gene3D" id="3.40.50.300">
    <property type="entry name" value="P-loop containing nucleotide triphosphate hydrolases"/>
    <property type="match status" value="2"/>
</dbReference>
<feature type="compositionally biased region" description="Polar residues" evidence="5">
    <location>
        <begin position="1"/>
        <end position="23"/>
    </location>
</feature>
<feature type="compositionally biased region" description="Basic and acidic residues" evidence="5">
    <location>
        <begin position="94"/>
        <end position="104"/>
    </location>
</feature>
<dbReference type="Proteomes" id="UP001498398">
    <property type="component" value="Unassembled WGS sequence"/>
</dbReference>
<proteinExistence type="inferred from homology"/>
<keyword evidence="8" id="KW-1185">Reference proteome</keyword>
<evidence type="ECO:0000313" key="8">
    <source>
        <dbReference type="Proteomes" id="UP001498398"/>
    </source>
</evidence>
<dbReference type="Pfam" id="PF13476">
    <property type="entry name" value="AAA_23"/>
    <property type="match status" value="1"/>
</dbReference>
<feature type="compositionally biased region" description="Acidic residues" evidence="5">
    <location>
        <begin position="72"/>
        <end position="81"/>
    </location>
</feature>
<feature type="region of interest" description="Disordered" evidence="5">
    <location>
        <begin position="1"/>
        <end position="119"/>
    </location>
</feature>
<sequence>MARQTRASSSDNDSLKENQNVSGSVRVKMEKVNKQQMKAAGATRGKKARVVEEEEEDAEEEDERDESRDADGDGDEEDEDERSGSPKGRKRVRVNSDGDSRPADNEDEPALRTRSVTLPRDTDGFIPGSIVRIQLRNFVTYDFVEFRTGPYLNMIIGPNGTGKSSIACAICLGLNWPPAVLGRAQDIHSFVKQGTEDGHIEIELKGPKGKPNLVIRRHLKANSKASTFTLNGKAITGKEITAKMVELNVQIGNLCSFLPQDKVSEFAAMSPQQLLRETQRAAGDSNLTSWHDSLIEFGKEHRSIAEKVKEESDQLKQMKERNEAIEKEVERFNQRKQIEEEIATLELFIPGQKYRELLEEYHTIKAEQRRLHKKVAMLKQKNQPAHDLLDSLKTKHKQLEKVRETRKTHVQGKFNKLKKIWNDQEGLEGQAEELEMKLEQLKESEKQRIRDIRGLEKELENMQQEYNKKLDVEDEEEIKRQARAYQNQRNQVASKREDLQASTQDFVKNRYVPTENKREDTEKRLKQLDNVDAQKMAVLANFNKDTHDAVLWLRANKHQFKMEVIEPAIISLTVPDRRFADAVESSFNGTQLKTFVFQCREDYDKFNDLVNDRGALGRRVRIATYFRDRSAENQLVPPPLSPDESVALNGNAVNIEATMQAVGRAGGASFVAGRVMNTVTRSRYGKQAVSNMTRDARQAKIFGGATVDLEQKRQFEKQIQELDVELGVLNEERRKMQAEIDGMRQEEDDIEEKLAGLRKRHQVIANERKKKEQLKLKIGESYQALDEMHGLKSHAGNVQKQIKHKKSAPSLDVERQNIKQKITDTAKRRLKYVKEYTDLAQTIVVDQMENTRIGLEYLQVGANRTYLESVVEKYDAEHQDALREFGVVDTKFNKIKDEAREALDYSRAVINDAPQELREKWDVRERNLLEYAEAKKEAQRNGAEPPLTDGVDLRTADELEEELQTQKAKLELTMKSNPGVVEQFEKRKRDIELLENTLSGRQANAARVDKTVKSLMNRWRPALEKLIESIGEKFSAAFDRIGCAGEIRIREHDEYEKWAIDILVKFRDEEKLQLLTGQRQSGGERSLTTILYLMSLTEEARAPFSLVDEINQGMDQRAERVVHNSMVEVTCKDEAAQYFLITPKLLPNLQYHKRMKVLCVNNGEWLPEENGLGNMMRMIEGYLGAQGGSS</sequence>
<evidence type="ECO:0000256" key="5">
    <source>
        <dbReference type="SAM" id="MobiDB-lite"/>
    </source>
</evidence>
<evidence type="ECO:0000259" key="6">
    <source>
        <dbReference type="Pfam" id="PF13476"/>
    </source>
</evidence>
<comment type="similarity">
    <text evidence="1">Belongs to the SMC family. SMC5 subfamily.</text>
</comment>
<dbReference type="PANTHER" id="PTHR45916:SF1">
    <property type="entry name" value="STRUCTURAL MAINTENANCE OF CHROMOSOMES PROTEIN 5"/>
    <property type="match status" value="1"/>
</dbReference>
<feature type="coiled-coil region" evidence="4">
    <location>
        <begin position="712"/>
        <end position="760"/>
    </location>
</feature>
<feature type="coiled-coil region" evidence="4">
    <location>
        <begin position="424"/>
        <end position="505"/>
    </location>
</feature>